<sequence>MIEHDCRGAALLRLLLAVLGELADNILFPRDDFIEIFSWQQAIAQQYRLPSI</sequence>
<gene>
    <name evidence="1" type="ORF">MUN53_01950</name>
</gene>
<reference evidence="1 2" key="1">
    <citation type="submission" date="2022-03" db="EMBL/GenBank/DDBJ databases">
        <title>Parabacteroides sp. nov. isolated from swine feces.</title>
        <authorList>
            <person name="Bak J.E."/>
        </authorList>
    </citation>
    <scope>NUCLEOTIDE SEQUENCE [LARGE SCALE GENOMIC DNA]</scope>
    <source>
        <strain evidence="1 2">AGMB00274</strain>
    </source>
</reference>
<dbReference type="RefSeq" id="WP_243323188.1">
    <property type="nucleotide sequence ID" value="NZ_JAKZMM010000003.1"/>
</dbReference>
<evidence type="ECO:0000313" key="1">
    <source>
        <dbReference type="EMBL" id="MCJ2379386.1"/>
    </source>
</evidence>
<organism evidence="1 2">
    <name type="scientific">Parabacteroides faecalis</name>
    <dbReference type="NCBI Taxonomy" id="2924040"/>
    <lineage>
        <taxon>Bacteria</taxon>
        <taxon>Pseudomonadati</taxon>
        <taxon>Bacteroidota</taxon>
        <taxon>Bacteroidia</taxon>
        <taxon>Bacteroidales</taxon>
        <taxon>Tannerellaceae</taxon>
        <taxon>Parabacteroides</taxon>
    </lineage>
</organism>
<accession>A0ABT0BXC4</accession>
<protein>
    <submittedName>
        <fullName evidence="1">Uncharacterized protein</fullName>
    </submittedName>
</protein>
<keyword evidence="2" id="KW-1185">Reference proteome</keyword>
<dbReference type="EMBL" id="JAKZMM010000003">
    <property type="protein sequence ID" value="MCJ2379386.1"/>
    <property type="molecule type" value="Genomic_DNA"/>
</dbReference>
<evidence type="ECO:0000313" key="2">
    <source>
        <dbReference type="Proteomes" id="UP001165444"/>
    </source>
</evidence>
<comment type="caution">
    <text evidence="1">The sequence shown here is derived from an EMBL/GenBank/DDBJ whole genome shotgun (WGS) entry which is preliminary data.</text>
</comment>
<name>A0ABT0BXC4_9BACT</name>
<dbReference type="Proteomes" id="UP001165444">
    <property type="component" value="Unassembled WGS sequence"/>
</dbReference>
<proteinExistence type="predicted"/>